<dbReference type="InterPro" id="IPR046848">
    <property type="entry name" value="E_motif"/>
</dbReference>
<dbReference type="FunFam" id="1.25.40.10:FF:000366">
    <property type="entry name" value="Pentatricopeptide (PPR) repeat-containing protein"/>
    <property type="match status" value="1"/>
</dbReference>
<organism evidence="1 2">
    <name type="scientific">Nelumbo nucifera</name>
    <name type="common">Sacred lotus</name>
    <dbReference type="NCBI Taxonomy" id="4432"/>
    <lineage>
        <taxon>Eukaryota</taxon>
        <taxon>Viridiplantae</taxon>
        <taxon>Streptophyta</taxon>
        <taxon>Embryophyta</taxon>
        <taxon>Tracheophyta</taxon>
        <taxon>Spermatophyta</taxon>
        <taxon>Magnoliopsida</taxon>
        <taxon>Proteales</taxon>
        <taxon>Nelumbonaceae</taxon>
        <taxon>Nelumbo</taxon>
    </lineage>
</organism>
<dbReference type="Pfam" id="PF20431">
    <property type="entry name" value="E_motif"/>
    <property type="match status" value="1"/>
</dbReference>
<dbReference type="GO" id="GO:0008270">
    <property type="term" value="F:zinc ion binding"/>
    <property type="evidence" value="ECO:0007669"/>
    <property type="project" value="InterPro"/>
</dbReference>
<evidence type="ECO:0000313" key="1">
    <source>
        <dbReference type="Proteomes" id="UP000189703"/>
    </source>
</evidence>
<dbReference type="InterPro" id="IPR032867">
    <property type="entry name" value="DYW_dom"/>
</dbReference>
<dbReference type="Pfam" id="PF14432">
    <property type="entry name" value="DYW_deaminase"/>
    <property type="match status" value="1"/>
</dbReference>
<dbReference type="InterPro" id="IPR046960">
    <property type="entry name" value="PPR_At4g14850-like_plant"/>
</dbReference>
<dbReference type="Gene3D" id="1.25.40.10">
    <property type="entry name" value="Tetratricopeptide repeat domain"/>
    <property type="match status" value="3"/>
</dbReference>
<dbReference type="PANTHER" id="PTHR47926">
    <property type="entry name" value="PENTATRICOPEPTIDE REPEAT-CONTAINING PROTEIN"/>
    <property type="match status" value="1"/>
</dbReference>
<accession>A0A1U7ZU23</accession>
<reference evidence="2" key="1">
    <citation type="submission" date="2025-08" db="UniProtKB">
        <authorList>
            <consortium name="RefSeq"/>
        </authorList>
    </citation>
    <scope>IDENTIFICATION</scope>
</reference>
<dbReference type="RefSeq" id="XP_010257869.1">
    <property type="nucleotide sequence ID" value="XM_010259567.2"/>
</dbReference>
<dbReference type="OMA" id="WNTMIAY"/>
<dbReference type="OrthoDB" id="330671at2759"/>
<evidence type="ECO:0000313" key="2">
    <source>
        <dbReference type="RefSeq" id="XP_010257869.1"/>
    </source>
</evidence>
<dbReference type="AlphaFoldDB" id="A0A1U7ZU23"/>
<dbReference type="NCBIfam" id="TIGR00756">
    <property type="entry name" value="PPR"/>
    <property type="match status" value="4"/>
</dbReference>
<gene>
    <name evidence="2" type="primary">LOC104597839</name>
</gene>
<dbReference type="InterPro" id="IPR002885">
    <property type="entry name" value="PPR_rpt"/>
</dbReference>
<keyword evidence="1" id="KW-1185">Reference proteome</keyword>
<dbReference type="Pfam" id="PF13041">
    <property type="entry name" value="PPR_2"/>
    <property type="match status" value="3"/>
</dbReference>
<dbReference type="FunFam" id="1.25.40.10:FF:000031">
    <property type="entry name" value="Pentatricopeptide repeat-containing protein mitochondrial"/>
    <property type="match status" value="1"/>
</dbReference>
<dbReference type="Proteomes" id="UP000189703">
    <property type="component" value="Unplaced"/>
</dbReference>
<sequence>MSSAIPASYSPPITNLPRKPTPNTNVSLLVLCKNLQEAKQIHALMIKSSQISDTYSVSRLAEFYALSDHGSLKYAEKVLNSVEEPYPFIWNAVIRGNLIKQNPLKAILLYDQMLRRSVEPDHFTFTFLLKACTQLPAPATGKQLHSHVVKYGLENDSFIRNKLIHLYAISGSISDARKIFDTSTELDIVTWNSMLEGYADNRDGESLHQLFDRMPSRDLVSWNTMIAFHVQMGEFRQAIEVFRRMQEKGVQPNPVTLVSVLSAVACLGTLAQGRWIHAYIDKHGVELDENLGSSLINMYAKCGCLEGAIQAFQKTSNKSVDTWNAMISGLAANGQSLKALELFSKMESSGIRPNAITFSCVLNSCSHGGLVEYGVDYFRQMSEVYGIEPVIAHYGCMVDLFCRAGLFNRIEETIRTMPMKPDAVMWKALLGACRIHRNLEMGEQAGLKLIELAPDDHASYVLLSNIYAMADKWDKVHEVRKMMWKRGIMKPPGSSSIELDGVVYEFVVGDTAHSRKKEIYKMLGEMGERLKNAGYEPDAKQCLLDIDEEEVKQTSLGHHSEKLAIAFGFINTRPGTTIRVVKNLRVCGDCHSAIKLLSKIYNREIIVRDSNRFHYFKNGSCSCMDYW</sequence>
<dbReference type="InterPro" id="IPR011990">
    <property type="entry name" value="TPR-like_helical_dom_sf"/>
</dbReference>
<proteinExistence type="predicted"/>
<name>A0A1U7ZU23_NELNU</name>
<dbReference type="Pfam" id="PF01535">
    <property type="entry name" value="PPR"/>
    <property type="match status" value="1"/>
</dbReference>
<dbReference type="GeneID" id="104597839"/>
<dbReference type="KEGG" id="nnu:104597839"/>
<dbReference type="PANTHER" id="PTHR47926:SF384">
    <property type="entry name" value="DYW DOMAIN-CONTAINING PROTEIN"/>
    <property type="match status" value="1"/>
</dbReference>
<dbReference type="eggNOG" id="KOG4197">
    <property type="taxonomic scope" value="Eukaryota"/>
</dbReference>
<dbReference type="GO" id="GO:0003723">
    <property type="term" value="F:RNA binding"/>
    <property type="evidence" value="ECO:0007669"/>
    <property type="project" value="InterPro"/>
</dbReference>
<dbReference type="GO" id="GO:0009451">
    <property type="term" value="P:RNA modification"/>
    <property type="evidence" value="ECO:0000318"/>
    <property type="project" value="GO_Central"/>
</dbReference>
<dbReference type="FunFam" id="1.25.40.10:FF:000470">
    <property type="entry name" value="Pentatricopeptide repeat-containing protein At5g66520"/>
    <property type="match status" value="1"/>
</dbReference>
<dbReference type="PROSITE" id="PS51375">
    <property type="entry name" value="PPR"/>
    <property type="match status" value="3"/>
</dbReference>
<protein>
    <submittedName>
        <fullName evidence="2">Pentatricopeptide repeat-containing protein At5g48910-like</fullName>
    </submittedName>
</protein>